<dbReference type="PANTHER" id="PTHR14269:SF61">
    <property type="entry name" value="CDP-DIACYLGLYCEROL--SERINE O-PHOSPHATIDYLTRANSFERASE"/>
    <property type="match status" value="1"/>
</dbReference>
<dbReference type="InterPro" id="IPR043130">
    <property type="entry name" value="CDP-OH_PTrfase_TM_dom"/>
</dbReference>
<dbReference type="Pfam" id="PF01066">
    <property type="entry name" value="CDP-OH_P_transf"/>
    <property type="match status" value="1"/>
</dbReference>
<sequence length="256" mass="27982">MMRTRANPRKGVFVLPNLLTTAAMFSGFFALIKSVEGDYALASVAVLVALVFDGLDGRVARLINAETDFGAEYDSISDVIAFGLAPAVLTHQWALGPFGNVGWLGGFLFTACAGLRLARFNTQSAVKDKRYFQGLPAPAAAATLVTWVLFVEETGLTGVWVNVAALFGVYALALLMVSNIRFRSFKDADLRHRVPFPAAVLIVGVLILVAIHPPLVLFGFFFLYALAGPVDTMRQLRHKRHQRRERTKVDSQGPEQ</sequence>
<proteinExistence type="inferred from homology"/>
<evidence type="ECO:0000256" key="15">
    <source>
        <dbReference type="RuleBase" id="RU003750"/>
    </source>
</evidence>
<dbReference type="InterPro" id="IPR004533">
    <property type="entry name" value="CDP-diaglyc--ser_O-PTrfase"/>
</dbReference>
<evidence type="ECO:0000256" key="1">
    <source>
        <dbReference type="ARBA" id="ARBA00000287"/>
    </source>
</evidence>
<evidence type="ECO:0000256" key="10">
    <source>
        <dbReference type="ARBA" id="ARBA00023098"/>
    </source>
</evidence>
<accession>A0ABV4TTZ1</accession>
<comment type="similarity">
    <text evidence="3 15">Belongs to the CDP-alcohol phosphatidyltransferase class-I family.</text>
</comment>
<dbReference type="Proteomes" id="UP001575181">
    <property type="component" value="Unassembled WGS sequence"/>
</dbReference>
<gene>
    <name evidence="17" type="primary">pssA</name>
    <name evidence="17" type="ORF">ACERLL_08110</name>
</gene>
<feature type="transmembrane region" description="Helical" evidence="16">
    <location>
        <begin position="131"/>
        <end position="151"/>
    </location>
</feature>
<feature type="transmembrane region" description="Helical" evidence="16">
    <location>
        <begin position="12"/>
        <end position="32"/>
    </location>
</feature>
<comment type="caution">
    <text evidence="17">The sequence shown here is derived from an EMBL/GenBank/DDBJ whole genome shotgun (WGS) entry which is preliminary data.</text>
</comment>
<evidence type="ECO:0000256" key="12">
    <source>
        <dbReference type="ARBA" id="ARBA00023209"/>
    </source>
</evidence>
<keyword evidence="18" id="KW-1185">Reference proteome</keyword>
<evidence type="ECO:0000256" key="8">
    <source>
        <dbReference type="ARBA" id="ARBA00022692"/>
    </source>
</evidence>
<comment type="subcellular location">
    <subcellularLocation>
        <location evidence="2">Endomembrane system</location>
        <topology evidence="2">Multi-pass membrane protein</topology>
    </subcellularLocation>
</comment>
<evidence type="ECO:0000256" key="9">
    <source>
        <dbReference type="ARBA" id="ARBA00022989"/>
    </source>
</evidence>
<evidence type="ECO:0000256" key="14">
    <source>
        <dbReference type="ARBA" id="ARBA00032361"/>
    </source>
</evidence>
<evidence type="ECO:0000256" key="2">
    <source>
        <dbReference type="ARBA" id="ARBA00004127"/>
    </source>
</evidence>
<dbReference type="NCBIfam" id="TIGR00473">
    <property type="entry name" value="pssA"/>
    <property type="match status" value="1"/>
</dbReference>
<evidence type="ECO:0000256" key="5">
    <source>
        <dbReference type="ARBA" id="ARBA00017171"/>
    </source>
</evidence>
<evidence type="ECO:0000256" key="13">
    <source>
        <dbReference type="ARBA" id="ARBA00023264"/>
    </source>
</evidence>
<keyword evidence="7 15" id="KW-0808">Transferase</keyword>
<evidence type="ECO:0000313" key="18">
    <source>
        <dbReference type="Proteomes" id="UP001575181"/>
    </source>
</evidence>
<evidence type="ECO:0000313" key="17">
    <source>
        <dbReference type="EMBL" id="MFA9460787.1"/>
    </source>
</evidence>
<keyword evidence="13" id="KW-1208">Phospholipid metabolism</keyword>
<evidence type="ECO:0000256" key="16">
    <source>
        <dbReference type="SAM" id="Phobius"/>
    </source>
</evidence>
<evidence type="ECO:0000256" key="6">
    <source>
        <dbReference type="ARBA" id="ARBA00022516"/>
    </source>
</evidence>
<dbReference type="EC" id="2.7.8.8" evidence="4"/>
<dbReference type="PANTHER" id="PTHR14269">
    <property type="entry name" value="CDP-DIACYLGLYCEROL--GLYCEROL-3-PHOSPHATE 3-PHOSPHATIDYLTRANSFERASE-RELATED"/>
    <property type="match status" value="1"/>
</dbReference>
<keyword evidence="11 16" id="KW-0472">Membrane</keyword>
<organism evidence="17 18">
    <name type="scientific">Thiohalorhabdus methylotrophus</name>
    <dbReference type="NCBI Taxonomy" id="3242694"/>
    <lineage>
        <taxon>Bacteria</taxon>
        <taxon>Pseudomonadati</taxon>
        <taxon>Pseudomonadota</taxon>
        <taxon>Gammaproteobacteria</taxon>
        <taxon>Thiohalorhabdales</taxon>
        <taxon>Thiohalorhabdaceae</taxon>
        <taxon>Thiohalorhabdus</taxon>
    </lineage>
</organism>
<reference evidence="17 18" key="1">
    <citation type="submission" date="2024-08" db="EMBL/GenBank/DDBJ databases">
        <title>Whole-genome sequencing of halo(alkali)philic microorganisms from hypersaline lakes.</title>
        <authorList>
            <person name="Sorokin D.Y."/>
            <person name="Merkel A.Y."/>
            <person name="Messina E."/>
            <person name="Yakimov M."/>
        </authorList>
    </citation>
    <scope>NUCLEOTIDE SEQUENCE [LARGE SCALE GENOMIC DNA]</scope>
    <source>
        <strain evidence="17 18">Cl-TMA</strain>
    </source>
</reference>
<keyword evidence="12" id="KW-0594">Phospholipid biosynthesis</keyword>
<evidence type="ECO:0000256" key="3">
    <source>
        <dbReference type="ARBA" id="ARBA00010441"/>
    </source>
</evidence>
<evidence type="ECO:0000256" key="7">
    <source>
        <dbReference type="ARBA" id="ARBA00022679"/>
    </source>
</evidence>
<keyword evidence="6" id="KW-0444">Lipid biosynthesis</keyword>
<dbReference type="GO" id="GO:0003882">
    <property type="term" value="F:CDP-diacylglycerol-serine O-phosphatidyltransferase activity"/>
    <property type="evidence" value="ECO:0007669"/>
    <property type="project" value="UniProtKB-EC"/>
</dbReference>
<name>A0ABV4TTZ1_9GAMM</name>
<dbReference type="EMBL" id="JBGUAW010000005">
    <property type="protein sequence ID" value="MFA9460787.1"/>
    <property type="molecule type" value="Genomic_DNA"/>
</dbReference>
<keyword evidence="10" id="KW-0443">Lipid metabolism</keyword>
<protein>
    <recommendedName>
        <fullName evidence="5">CDP-diacylglycerol--serine O-phosphatidyltransferase</fullName>
        <ecNumber evidence="4">2.7.8.8</ecNumber>
    </recommendedName>
    <alternativeName>
        <fullName evidence="14">Phosphatidylserine synthase</fullName>
    </alternativeName>
</protein>
<dbReference type="PROSITE" id="PS00379">
    <property type="entry name" value="CDP_ALCOHOL_P_TRANSF"/>
    <property type="match status" value="1"/>
</dbReference>
<dbReference type="Gene3D" id="1.20.120.1760">
    <property type="match status" value="1"/>
</dbReference>
<feature type="transmembrane region" description="Helical" evidence="16">
    <location>
        <begin position="163"/>
        <end position="182"/>
    </location>
</feature>
<comment type="catalytic activity">
    <reaction evidence="1">
        <text>a CDP-1,2-diacyl-sn-glycerol + L-serine = a 1,2-diacyl-sn-glycero-3-phospho-L-serine + CMP + H(+)</text>
        <dbReference type="Rhea" id="RHEA:16913"/>
        <dbReference type="ChEBI" id="CHEBI:15378"/>
        <dbReference type="ChEBI" id="CHEBI:33384"/>
        <dbReference type="ChEBI" id="CHEBI:57262"/>
        <dbReference type="ChEBI" id="CHEBI:58332"/>
        <dbReference type="ChEBI" id="CHEBI:60377"/>
        <dbReference type="EC" id="2.7.8.8"/>
    </reaction>
</comment>
<feature type="transmembrane region" description="Helical" evidence="16">
    <location>
        <begin position="194"/>
        <end position="211"/>
    </location>
</feature>
<feature type="transmembrane region" description="Helical" evidence="16">
    <location>
        <begin position="101"/>
        <end position="119"/>
    </location>
</feature>
<dbReference type="InterPro" id="IPR000462">
    <property type="entry name" value="CDP-OH_P_trans"/>
</dbReference>
<keyword evidence="9 16" id="KW-1133">Transmembrane helix</keyword>
<dbReference type="InterPro" id="IPR048254">
    <property type="entry name" value="CDP_ALCOHOL_P_TRANSF_CS"/>
</dbReference>
<evidence type="ECO:0000256" key="4">
    <source>
        <dbReference type="ARBA" id="ARBA00013174"/>
    </source>
</evidence>
<dbReference type="InterPro" id="IPR050324">
    <property type="entry name" value="CDP-alcohol_PTase-I"/>
</dbReference>
<keyword evidence="8 16" id="KW-0812">Transmembrane</keyword>
<evidence type="ECO:0000256" key="11">
    <source>
        <dbReference type="ARBA" id="ARBA00023136"/>
    </source>
</evidence>